<dbReference type="PANTHER" id="PTHR23183">
    <property type="entry name" value="NOP14"/>
    <property type="match status" value="1"/>
</dbReference>
<comment type="subcellular location">
    <subcellularLocation>
        <location evidence="1">Nucleus</location>
        <location evidence="1">Nucleolus</location>
    </subcellularLocation>
</comment>
<dbReference type="AlphaFoldDB" id="A0AA47M9H5"/>
<dbReference type="InterPro" id="IPR007276">
    <property type="entry name" value="Nop14"/>
</dbReference>
<evidence type="ECO:0000256" key="1">
    <source>
        <dbReference type="ARBA" id="ARBA00004604"/>
    </source>
</evidence>
<reference evidence="8" key="1">
    <citation type="journal article" date="2023" name="Front. Mar. Sci.">
        <title>A new Merluccius polli reference genome to investigate the effects of global change in West African waters.</title>
        <authorList>
            <person name="Mateo J.L."/>
            <person name="Blanco-Fernandez C."/>
            <person name="Garcia-Vazquez E."/>
            <person name="Machado-Schiaffino G."/>
        </authorList>
    </citation>
    <scope>NUCLEOTIDE SEQUENCE</scope>
    <source>
        <strain evidence="8">C29</strain>
        <tissue evidence="8">Fin</tissue>
    </source>
</reference>
<evidence type="ECO:0000313" key="8">
    <source>
        <dbReference type="EMBL" id="KAK0136122.1"/>
    </source>
</evidence>
<evidence type="ECO:0000256" key="2">
    <source>
        <dbReference type="ARBA" id="ARBA00007466"/>
    </source>
</evidence>
<keyword evidence="3" id="KW-0690">Ribosome biogenesis</keyword>
<proteinExistence type="inferred from homology"/>
<evidence type="ECO:0000256" key="7">
    <source>
        <dbReference type="SAM" id="MobiDB-lite"/>
    </source>
</evidence>
<keyword evidence="9" id="KW-1185">Reference proteome</keyword>
<evidence type="ECO:0000256" key="5">
    <source>
        <dbReference type="ARBA" id="ARBA00023242"/>
    </source>
</evidence>
<feature type="region of interest" description="Disordered" evidence="7">
    <location>
        <begin position="123"/>
        <end position="146"/>
    </location>
</feature>
<sequence>MEKFNDAMDSDSEPEEKGLPLTASHFGGGGGLLRRKTGDTGDAPRAKSRQELIEELIHKSKQEKRERQVQKEETFELTEQLDKDWRSIQTLMANKTPRAQRDDAQQDKPKLDEYDMMVRELGFEMKAQPSERLKTPEETAREERERLQKLEADRLRRMMGDVVQSAPKAQVHLSADDLNDGFILDKDDKKTLSYKDGKWLSGGGEGEDGDDEDDAMKGRGESGQEEEEEEDGEGNDVGDDEEMMTTTTMMIMKRRRRTATLTWTLNERAR</sequence>
<feature type="compositionally biased region" description="Acidic residues" evidence="7">
    <location>
        <begin position="223"/>
        <end position="243"/>
    </location>
</feature>
<name>A0AA47M9H5_MERPO</name>
<accession>A0AA47M9H5</accession>
<feature type="region of interest" description="Disordered" evidence="7">
    <location>
        <begin position="193"/>
        <end position="247"/>
    </location>
</feature>
<gene>
    <name evidence="8" type="primary">Nop14_1</name>
    <name evidence="8" type="ORF">N1851_027982</name>
</gene>
<dbReference type="PANTHER" id="PTHR23183:SF0">
    <property type="entry name" value="NUCLEOLAR PROTEIN 14"/>
    <property type="match status" value="1"/>
</dbReference>
<keyword evidence="5" id="KW-0539">Nucleus</keyword>
<keyword evidence="4" id="KW-0698">rRNA processing</keyword>
<dbReference type="GO" id="GO:0032040">
    <property type="term" value="C:small-subunit processome"/>
    <property type="evidence" value="ECO:0007669"/>
    <property type="project" value="InterPro"/>
</dbReference>
<feature type="compositionally biased region" description="Acidic residues" evidence="7">
    <location>
        <begin position="205"/>
        <end position="214"/>
    </location>
</feature>
<feature type="compositionally biased region" description="Basic and acidic residues" evidence="7">
    <location>
        <begin position="36"/>
        <end position="86"/>
    </location>
</feature>
<feature type="region of interest" description="Disordered" evidence="7">
    <location>
        <begin position="1"/>
        <end position="110"/>
    </location>
</feature>
<dbReference type="GO" id="GO:0030692">
    <property type="term" value="C:Noc4p-Nop14p complex"/>
    <property type="evidence" value="ECO:0007669"/>
    <property type="project" value="TreeGrafter"/>
</dbReference>
<evidence type="ECO:0000256" key="4">
    <source>
        <dbReference type="ARBA" id="ARBA00022552"/>
    </source>
</evidence>
<evidence type="ECO:0000256" key="6">
    <source>
        <dbReference type="ARBA" id="ARBA00024695"/>
    </source>
</evidence>
<dbReference type="EMBL" id="JAOPHQ010005228">
    <property type="protein sequence ID" value="KAK0136122.1"/>
    <property type="molecule type" value="Genomic_DNA"/>
</dbReference>
<protein>
    <submittedName>
        <fullName evidence="8">Nucleolar protein 14</fullName>
    </submittedName>
</protein>
<comment type="similarity">
    <text evidence="2">Belongs to the NOP14 family.</text>
</comment>
<dbReference type="Proteomes" id="UP001174136">
    <property type="component" value="Unassembled WGS sequence"/>
</dbReference>
<evidence type="ECO:0000256" key="3">
    <source>
        <dbReference type="ARBA" id="ARBA00022517"/>
    </source>
</evidence>
<feature type="compositionally biased region" description="Basic and acidic residues" evidence="7">
    <location>
        <begin position="99"/>
        <end position="110"/>
    </location>
</feature>
<organism evidence="8 9">
    <name type="scientific">Merluccius polli</name>
    <name type="common">Benguela hake</name>
    <name type="synonym">Merluccius cadenati</name>
    <dbReference type="NCBI Taxonomy" id="89951"/>
    <lineage>
        <taxon>Eukaryota</taxon>
        <taxon>Metazoa</taxon>
        <taxon>Chordata</taxon>
        <taxon>Craniata</taxon>
        <taxon>Vertebrata</taxon>
        <taxon>Euteleostomi</taxon>
        <taxon>Actinopterygii</taxon>
        <taxon>Neopterygii</taxon>
        <taxon>Teleostei</taxon>
        <taxon>Neoteleostei</taxon>
        <taxon>Acanthomorphata</taxon>
        <taxon>Zeiogadaria</taxon>
        <taxon>Gadariae</taxon>
        <taxon>Gadiformes</taxon>
        <taxon>Gadoidei</taxon>
        <taxon>Merlucciidae</taxon>
        <taxon>Merluccius</taxon>
    </lineage>
</organism>
<dbReference type="GO" id="GO:0030490">
    <property type="term" value="P:maturation of SSU-rRNA"/>
    <property type="evidence" value="ECO:0007669"/>
    <property type="project" value="TreeGrafter"/>
</dbReference>
<comment type="caution">
    <text evidence="8">The sequence shown here is derived from an EMBL/GenBank/DDBJ whole genome shotgun (WGS) entry which is preliminary data.</text>
</comment>
<comment type="function">
    <text evidence="6">Involved in nucleolar processing of pre-18S ribosomal RNA. Has a role in the nuclear export of 40S pre-ribosomal subunit to the cytoplasm.</text>
</comment>
<evidence type="ECO:0000313" key="9">
    <source>
        <dbReference type="Proteomes" id="UP001174136"/>
    </source>
</evidence>
<dbReference type="Pfam" id="PF04147">
    <property type="entry name" value="Nop14"/>
    <property type="match status" value="1"/>
</dbReference>